<name>A0A1Q5SWT4_9BACL</name>
<feature type="transmembrane region" description="Helical" evidence="1">
    <location>
        <begin position="245"/>
        <end position="264"/>
    </location>
</feature>
<proteinExistence type="predicted"/>
<feature type="transmembrane region" description="Helical" evidence="1">
    <location>
        <begin position="271"/>
        <end position="290"/>
    </location>
</feature>
<dbReference type="AlphaFoldDB" id="A0A1Q5SWT4"/>
<dbReference type="GO" id="GO:0016020">
    <property type="term" value="C:membrane"/>
    <property type="evidence" value="ECO:0007669"/>
    <property type="project" value="InterPro"/>
</dbReference>
<evidence type="ECO:0000313" key="2">
    <source>
        <dbReference type="EMBL" id="OKO92366.1"/>
    </source>
</evidence>
<evidence type="ECO:0000256" key="1">
    <source>
        <dbReference type="SAM" id="Phobius"/>
    </source>
</evidence>
<keyword evidence="1" id="KW-0472">Membrane</keyword>
<feature type="transmembrane region" description="Helical" evidence="1">
    <location>
        <begin position="296"/>
        <end position="314"/>
    </location>
</feature>
<dbReference type="PANTHER" id="PTHR38457:SF1">
    <property type="entry name" value="REGULATOR ABRB-RELATED"/>
    <property type="match status" value="1"/>
</dbReference>
<dbReference type="NCBIfam" id="TIGR03082">
    <property type="entry name" value="Gneg_AbrB_dup"/>
    <property type="match status" value="2"/>
</dbReference>
<feature type="transmembrane region" description="Helical" evidence="1">
    <location>
        <begin position="80"/>
        <end position="106"/>
    </location>
</feature>
<gene>
    <name evidence="2" type="ORF">BRO54_2422</name>
</gene>
<sequence>MFLVFLFFLPVHTAIAVCIGHRWTDAFVMFMGDKRQKGLFNESSSLRWRGSVRLALERQQGWNNMTRIALTLAIASFGGWMFALFGVPLHWMLGPAAALLLVGRFLKGKLYWPVGIRNAALIPIGYTLGTSMTAGTLMEMGRQLPAMLLATALILLFSFFVSCLVAKWTSIPLRSIITGSIPGGLSQMLVLGEELDGVDATIVTFFQVMRLMGVVFLVPLIALSPFFSGGAGAGTGVGSGQGPDWSVGLVLLYLVVTVASAIIGRRIKLPTAYLLGPIIGTSALVIAGAPAPHLPAPLLDIAQIAMGAYLGLMLKPARIAEKGRAVLAAAATGLALILFSMASAFVLTALHGVPYLTAFIALAPGGMDQMGILAREAHADLAVVTSYQMFRIFFILLVVPPVLKKLFAARWFRRIERRPIRHGGRSMQPAATKKKGL</sequence>
<feature type="transmembrane region" description="Helical" evidence="1">
    <location>
        <begin position="326"/>
        <end position="350"/>
    </location>
</feature>
<comment type="caution">
    <text evidence="2">The sequence shown here is derived from an EMBL/GenBank/DDBJ whole genome shotgun (WGS) entry which is preliminary data.</text>
</comment>
<evidence type="ECO:0008006" key="4">
    <source>
        <dbReference type="Google" id="ProtNLM"/>
    </source>
</evidence>
<feature type="transmembrane region" description="Helical" evidence="1">
    <location>
        <begin position="144"/>
        <end position="166"/>
    </location>
</feature>
<dbReference type="PANTHER" id="PTHR38457">
    <property type="entry name" value="REGULATOR ABRB-RELATED"/>
    <property type="match status" value="1"/>
</dbReference>
<feature type="transmembrane region" description="Helical" evidence="1">
    <location>
        <begin position="390"/>
        <end position="412"/>
    </location>
</feature>
<protein>
    <recommendedName>
        <fullName evidence="4">Ammonia monooxygenase</fullName>
    </recommendedName>
</protein>
<dbReference type="InterPro" id="IPR017516">
    <property type="entry name" value="AbrB_dup"/>
</dbReference>
<accession>A0A1Q5SWT4</accession>
<reference evidence="2 3" key="1">
    <citation type="submission" date="2016-11" db="EMBL/GenBank/DDBJ databases">
        <authorList>
            <person name="Kadnikov V."/>
            <person name="Nazina T."/>
        </authorList>
    </citation>
    <scope>NUCLEOTIDE SEQUENCE [LARGE SCALE GENOMIC DNA]</scope>
    <source>
        <strain evidence="2 3">1017</strain>
    </source>
</reference>
<dbReference type="Pfam" id="PF05145">
    <property type="entry name" value="AbrB"/>
    <property type="match status" value="1"/>
</dbReference>
<dbReference type="InterPro" id="IPR007820">
    <property type="entry name" value="AbrB_fam"/>
</dbReference>
<feature type="transmembrane region" description="Helical" evidence="1">
    <location>
        <begin position="211"/>
        <end position="233"/>
    </location>
</feature>
<dbReference type="GO" id="GO:0010468">
    <property type="term" value="P:regulation of gene expression"/>
    <property type="evidence" value="ECO:0007669"/>
    <property type="project" value="InterPro"/>
</dbReference>
<keyword evidence="1" id="KW-0812">Transmembrane</keyword>
<organism evidence="2 3">
    <name type="scientific">Geobacillus proteiniphilus</name>
    <dbReference type="NCBI Taxonomy" id="860353"/>
    <lineage>
        <taxon>Bacteria</taxon>
        <taxon>Bacillati</taxon>
        <taxon>Bacillota</taxon>
        <taxon>Bacilli</taxon>
        <taxon>Bacillales</taxon>
        <taxon>Anoxybacillaceae</taxon>
        <taxon>Geobacillus</taxon>
    </lineage>
</organism>
<dbReference type="EMBL" id="MQMG01000031">
    <property type="protein sequence ID" value="OKO92366.1"/>
    <property type="molecule type" value="Genomic_DNA"/>
</dbReference>
<reference evidence="3" key="2">
    <citation type="submission" date="2017-01" db="EMBL/GenBank/DDBJ databases">
        <title>Genome sequencing and annotation of Geobacillus sp. 1017, a Hydrocarbon-Oxidizing Thermophilic Bacterium Isolated from a Heavy Oil Reservoir (China).</title>
        <authorList>
            <person name="Kadnikov V.V."/>
            <person name="Mardanov A.V."/>
            <person name="Poltaraus A.B."/>
            <person name="Sokolova D.S."/>
            <person name="Semenova E.M."/>
            <person name="Ravin N.V."/>
            <person name="Tourova T.P."/>
            <person name="Nazina T.N."/>
        </authorList>
    </citation>
    <scope>NUCLEOTIDE SEQUENCE [LARGE SCALE GENOMIC DNA]</scope>
    <source>
        <strain evidence="3">1017</strain>
    </source>
</reference>
<keyword evidence="1" id="KW-1133">Transmembrane helix</keyword>
<evidence type="ECO:0000313" key="3">
    <source>
        <dbReference type="Proteomes" id="UP000186030"/>
    </source>
</evidence>
<dbReference type="Proteomes" id="UP000186030">
    <property type="component" value="Unassembled WGS sequence"/>
</dbReference>
<feature type="transmembrane region" description="Helical" evidence="1">
    <location>
        <begin position="118"/>
        <end position="138"/>
    </location>
</feature>